<evidence type="ECO:0000256" key="6">
    <source>
        <dbReference type="ARBA" id="ARBA00022989"/>
    </source>
</evidence>
<dbReference type="PROSITE" id="PS01188">
    <property type="entry name" value="ELO"/>
    <property type="match status" value="1"/>
</dbReference>
<dbReference type="EC" id="2.3.1.199" evidence="10"/>
<feature type="transmembrane region" description="Helical" evidence="10">
    <location>
        <begin position="218"/>
        <end position="238"/>
    </location>
</feature>
<comment type="similarity">
    <text evidence="10">Belongs to the ELO family.</text>
</comment>
<feature type="transmembrane region" description="Helical" evidence="10">
    <location>
        <begin position="43"/>
        <end position="66"/>
    </location>
</feature>
<evidence type="ECO:0000256" key="7">
    <source>
        <dbReference type="ARBA" id="ARBA00023098"/>
    </source>
</evidence>
<keyword evidence="8 10" id="KW-0472">Membrane</keyword>
<evidence type="ECO:0000256" key="2">
    <source>
        <dbReference type="ARBA" id="ARBA00022516"/>
    </source>
</evidence>
<dbReference type="GO" id="GO:0009922">
    <property type="term" value="F:fatty acid elongase activity"/>
    <property type="evidence" value="ECO:0007669"/>
    <property type="project" value="UniProtKB-EC"/>
</dbReference>
<keyword evidence="7 10" id="KW-0443">Lipid metabolism</keyword>
<dbReference type="Pfam" id="PF01151">
    <property type="entry name" value="ELO"/>
    <property type="match status" value="1"/>
</dbReference>
<evidence type="ECO:0000313" key="11">
    <source>
        <dbReference type="EMBL" id="MBY24649.1"/>
    </source>
</evidence>
<dbReference type="GO" id="GO:0034625">
    <property type="term" value="P:fatty acid elongation, monounsaturated fatty acid"/>
    <property type="evidence" value="ECO:0007669"/>
    <property type="project" value="TreeGrafter"/>
</dbReference>
<dbReference type="PANTHER" id="PTHR11157">
    <property type="entry name" value="FATTY ACID ACYL TRANSFERASE-RELATED"/>
    <property type="match status" value="1"/>
</dbReference>
<gene>
    <name evidence="11" type="primary">Elovl4_2</name>
    <name evidence="11" type="ORF">g.83722</name>
</gene>
<reference evidence="11" key="1">
    <citation type="submission" date="2018-04" db="EMBL/GenBank/DDBJ databases">
        <title>Transcriptome of Schizaphis graminum biotype I.</title>
        <authorList>
            <person name="Scully E.D."/>
            <person name="Geib S.M."/>
            <person name="Palmer N.A."/>
            <person name="Koch K."/>
            <person name="Bradshaw J."/>
            <person name="Heng-Moss T."/>
            <person name="Sarath G."/>
        </authorList>
    </citation>
    <scope>NUCLEOTIDE SEQUENCE</scope>
</reference>
<dbReference type="EMBL" id="GGMR01012030">
    <property type="protein sequence ID" value="MBY24649.1"/>
    <property type="molecule type" value="Transcribed_RNA"/>
</dbReference>
<evidence type="ECO:0000256" key="10">
    <source>
        <dbReference type="RuleBase" id="RU361115"/>
    </source>
</evidence>
<keyword evidence="9 10" id="KW-0275">Fatty acid biosynthesis</keyword>
<protein>
    <recommendedName>
        <fullName evidence="10">Elongation of very long chain fatty acids protein</fullName>
        <ecNumber evidence="10">2.3.1.199</ecNumber>
    </recommendedName>
    <alternativeName>
        <fullName evidence="10">Very-long-chain 3-oxoacyl-CoA synthase</fullName>
    </alternativeName>
</protein>
<evidence type="ECO:0000256" key="3">
    <source>
        <dbReference type="ARBA" id="ARBA00022679"/>
    </source>
</evidence>
<organism evidence="11">
    <name type="scientific">Schizaphis graminum</name>
    <name type="common">Green bug aphid</name>
    <dbReference type="NCBI Taxonomy" id="13262"/>
    <lineage>
        <taxon>Eukaryota</taxon>
        <taxon>Metazoa</taxon>
        <taxon>Ecdysozoa</taxon>
        <taxon>Arthropoda</taxon>
        <taxon>Hexapoda</taxon>
        <taxon>Insecta</taxon>
        <taxon>Pterygota</taxon>
        <taxon>Neoptera</taxon>
        <taxon>Paraneoptera</taxon>
        <taxon>Hemiptera</taxon>
        <taxon>Sternorrhyncha</taxon>
        <taxon>Aphidomorpha</taxon>
        <taxon>Aphidoidea</taxon>
        <taxon>Aphididae</taxon>
        <taxon>Aphidini</taxon>
        <taxon>Schizaphis</taxon>
    </lineage>
</organism>
<dbReference type="GO" id="GO:0030148">
    <property type="term" value="P:sphingolipid biosynthetic process"/>
    <property type="evidence" value="ECO:0007669"/>
    <property type="project" value="TreeGrafter"/>
</dbReference>
<keyword evidence="6 10" id="KW-1133">Transmembrane helix</keyword>
<evidence type="ECO:0000256" key="9">
    <source>
        <dbReference type="ARBA" id="ARBA00023160"/>
    </source>
</evidence>
<sequence length="289" mass="34443">MYTAQNEEFTVFRLDYNLSTLFEQVERFNEWTESLSDTRTRGWWMVNSVFTTFTITLCYILIVWLTPRYMKNHTAYSLKNILIMYNIMMIISNLFIIIELILMTTKLNYSWTCQPITYVNAEAELRIATAVWLYYIIKFFELLDTIFLMLRKKDNQLSFLHVYHHSTMFIFSWMGTKYVPGGSAFLPILINSAVHVIMYFYYTLAAIQCSKIFKYKKYVTTIQLAQFSFALPLGINAIHSGCNWPLWMKYLFVFYIITMLILFGDFYKKNYIKKVSKHENEVGQCLKKL</sequence>
<comment type="subcellular location">
    <subcellularLocation>
        <location evidence="1">Membrane</location>
        <topology evidence="1">Multi-pass membrane protein</topology>
    </subcellularLocation>
</comment>
<accession>A0A2S2P5A8</accession>
<keyword evidence="5 10" id="KW-0276">Fatty acid metabolism</keyword>
<feature type="transmembrane region" description="Helical" evidence="10">
    <location>
        <begin position="250"/>
        <end position="267"/>
    </location>
</feature>
<name>A0A2S2P5A8_SCHGA</name>
<keyword evidence="4 10" id="KW-0812">Transmembrane</keyword>
<dbReference type="GO" id="GO:0034626">
    <property type="term" value="P:fatty acid elongation, polyunsaturated fatty acid"/>
    <property type="evidence" value="ECO:0007669"/>
    <property type="project" value="TreeGrafter"/>
</dbReference>
<dbReference type="GO" id="GO:0042761">
    <property type="term" value="P:very long-chain fatty acid biosynthetic process"/>
    <property type="evidence" value="ECO:0007669"/>
    <property type="project" value="TreeGrafter"/>
</dbReference>
<evidence type="ECO:0000256" key="8">
    <source>
        <dbReference type="ARBA" id="ARBA00023136"/>
    </source>
</evidence>
<dbReference type="AlphaFoldDB" id="A0A2S2P5A8"/>
<dbReference type="GO" id="GO:0005789">
    <property type="term" value="C:endoplasmic reticulum membrane"/>
    <property type="evidence" value="ECO:0007669"/>
    <property type="project" value="TreeGrafter"/>
</dbReference>
<evidence type="ECO:0000256" key="5">
    <source>
        <dbReference type="ARBA" id="ARBA00022832"/>
    </source>
</evidence>
<dbReference type="GO" id="GO:0019367">
    <property type="term" value="P:fatty acid elongation, saturated fatty acid"/>
    <property type="evidence" value="ECO:0007669"/>
    <property type="project" value="TreeGrafter"/>
</dbReference>
<dbReference type="PANTHER" id="PTHR11157:SF12">
    <property type="entry name" value="ELONGATION OF VERY LONG CHAIN FATTY ACIDS PROTEIN 4"/>
    <property type="match status" value="1"/>
</dbReference>
<dbReference type="InterPro" id="IPR030457">
    <property type="entry name" value="ELO_CS"/>
</dbReference>
<proteinExistence type="inferred from homology"/>
<feature type="transmembrane region" description="Helical" evidence="10">
    <location>
        <begin position="132"/>
        <end position="150"/>
    </location>
</feature>
<feature type="transmembrane region" description="Helical" evidence="10">
    <location>
        <begin position="78"/>
        <end position="102"/>
    </location>
</feature>
<keyword evidence="3 10" id="KW-0808">Transferase</keyword>
<evidence type="ECO:0000256" key="4">
    <source>
        <dbReference type="ARBA" id="ARBA00022692"/>
    </source>
</evidence>
<keyword evidence="2 10" id="KW-0444">Lipid biosynthesis</keyword>
<evidence type="ECO:0000256" key="1">
    <source>
        <dbReference type="ARBA" id="ARBA00004141"/>
    </source>
</evidence>
<comment type="catalytic activity">
    <reaction evidence="10">
        <text>a very-long-chain acyl-CoA + malonyl-CoA + H(+) = a very-long-chain 3-oxoacyl-CoA + CO2 + CoA</text>
        <dbReference type="Rhea" id="RHEA:32727"/>
        <dbReference type="ChEBI" id="CHEBI:15378"/>
        <dbReference type="ChEBI" id="CHEBI:16526"/>
        <dbReference type="ChEBI" id="CHEBI:57287"/>
        <dbReference type="ChEBI" id="CHEBI:57384"/>
        <dbReference type="ChEBI" id="CHEBI:90725"/>
        <dbReference type="ChEBI" id="CHEBI:90736"/>
        <dbReference type="EC" id="2.3.1.199"/>
    </reaction>
</comment>
<dbReference type="InterPro" id="IPR002076">
    <property type="entry name" value="ELO_fam"/>
</dbReference>
<feature type="transmembrane region" description="Helical" evidence="10">
    <location>
        <begin position="185"/>
        <end position="206"/>
    </location>
</feature>